<dbReference type="PANTHER" id="PTHR47219:SF6">
    <property type="entry name" value="RAB GTPASE-ACTIVATING PROTEIN 1"/>
    <property type="match status" value="1"/>
</dbReference>
<dbReference type="Proteomes" id="UP000663836">
    <property type="component" value="Unassembled WGS sequence"/>
</dbReference>
<protein>
    <recommendedName>
        <fullName evidence="1">Rab-GAP TBC domain-containing protein</fullName>
    </recommendedName>
</protein>
<name>A0A819RWY3_9BILA</name>
<dbReference type="InterPro" id="IPR050302">
    <property type="entry name" value="Rab_GAP_TBC_domain"/>
</dbReference>
<dbReference type="AlphaFoldDB" id="A0A819RWY3"/>
<dbReference type="Pfam" id="PF00566">
    <property type="entry name" value="RabGAP-TBC"/>
    <property type="match status" value="1"/>
</dbReference>
<evidence type="ECO:0000259" key="1">
    <source>
        <dbReference type="PROSITE" id="PS50086"/>
    </source>
</evidence>
<dbReference type="InterPro" id="IPR011993">
    <property type="entry name" value="PH-like_dom_sf"/>
</dbReference>
<dbReference type="Gene3D" id="2.30.29.30">
    <property type="entry name" value="Pleckstrin-homology domain (PH domain)/Phosphotyrosine-binding domain (PTB)"/>
    <property type="match status" value="1"/>
</dbReference>
<dbReference type="SUPFAM" id="SSF47923">
    <property type="entry name" value="Ypt/Rab-GAP domain of gyp1p"/>
    <property type="match status" value="1"/>
</dbReference>
<dbReference type="GO" id="GO:0031267">
    <property type="term" value="F:small GTPase binding"/>
    <property type="evidence" value="ECO:0007669"/>
    <property type="project" value="TreeGrafter"/>
</dbReference>
<organism evidence="2 3">
    <name type="scientific">Rotaria sordida</name>
    <dbReference type="NCBI Taxonomy" id="392033"/>
    <lineage>
        <taxon>Eukaryota</taxon>
        <taxon>Metazoa</taxon>
        <taxon>Spiralia</taxon>
        <taxon>Gnathifera</taxon>
        <taxon>Rotifera</taxon>
        <taxon>Eurotatoria</taxon>
        <taxon>Bdelloidea</taxon>
        <taxon>Philodinida</taxon>
        <taxon>Philodinidae</taxon>
        <taxon>Rotaria</taxon>
    </lineage>
</organism>
<dbReference type="PANTHER" id="PTHR47219">
    <property type="entry name" value="RAB GTPASE-ACTIVATING PROTEIN 1-LIKE"/>
    <property type="match status" value="1"/>
</dbReference>
<dbReference type="InterPro" id="IPR035969">
    <property type="entry name" value="Rab-GAP_TBC_sf"/>
</dbReference>
<dbReference type="InterPro" id="IPR000195">
    <property type="entry name" value="Rab-GAP-TBC_dom"/>
</dbReference>
<dbReference type="PROSITE" id="PS50086">
    <property type="entry name" value="TBC_RABGAP"/>
    <property type="match status" value="1"/>
</dbReference>
<evidence type="ECO:0000313" key="2">
    <source>
        <dbReference type="EMBL" id="CAF4053779.1"/>
    </source>
</evidence>
<evidence type="ECO:0000313" key="3">
    <source>
        <dbReference type="Proteomes" id="UP000663836"/>
    </source>
</evidence>
<comment type="caution">
    <text evidence="2">The sequence shown here is derived from an EMBL/GenBank/DDBJ whole genome shotgun (WGS) entry which is preliminary data.</text>
</comment>
<gene>
    <name evidence="2" type="ORF">JBS370_LOCUS29192</name>
</gene>
<dbReference type="InterPro" id="IPR004182">
    <property type="entry name" value="GRAM"/>
</dbReference>
<reference evidence="2" key="1">
    <citation type="submission" date="2021-02" db="EMBL/GenBank/DDBJ databases">
        <authorList>
            <person name="Nowell W R."/>
        </authorList>
    </citation>
    <scope>NUCLEOTIDE SEQUENCE</scope>
</reference>
<dbReference type="GO" id="GO:0005096">
    <property type="term" value="F:GTPase activator activity"/>
    <property type="evidence" value="ECO:0007669"/>
    <property type="project" value="TreeGrafter"/>
</dbReference>
<dbReference type="Pfam" id="PF02893">
    <property type="entry name" value="GRAM"/>
    <property type="match status" value="1"/>
</dbReference>
<dbReference type="Gene3D" id="1.10.8.270">
    <property type="entry name" value="putative rabgap domain of human tbc1 domain family member 14 like domains"/>
    <property type="match status" value="1"/>
</dbReference>
<feature type="domain" description="Rab-GAP TBC" evidence="1">
    <location>
        <begin position="198"/>
        <end position="328"/>
    </location>
</feature>
<accession>A0A819RWY3</accession>
<sequence>MSQLKRDFDAKSRNEAYRYRFRLPLNERLDGEIGCHLWTPYNRSSIAGKIYISSNFICFSSKVYRQVNLIIPFRDIIIVEKHTNNSNISDFDIQSALVITIKYEGGPFVLSNFTDRSFILGKLSSLLSEYNEKIISIIDLPPITISPPLYLQFNNNFTEEQQTYENIRIAAWHTHFAIYGRGSAMYRTNELYELLFQGIPNSLRNELWLLFSGAIYDKEVNLNIYRKYVYESLNVKNDHDTINEEIERDLYRTLPDQEAYQQESGINALRRYCRAMNMLGGVLLLYMNEEDAFLTLAALCERLLPDYYNTKLVGVLIDQDIYESDKPE</sequence>
<proteinExistence type="predicted"/>
<dbReference type="SMART" id="SM00568">
    <property type="entry name" value="GRAM"/>
    <property type="match status" value="1"/>
</dbReference>
<dbReference type="EMBL" id="CAJOBD010006185">
    <property type="protein sequence ID" value="CAF4053779.1"/>
    <property type="molecule type" value="Genomic_DNA"/>
</dbReference>